<proteinExistence type="predicted"/>
<accession>A0A8S1MZ61</accession>
<evidence type="ECO:0000313" key="1">
    <source>
        <dbReference type="EMBL" id="CAD8085678.1"/>
    </source>
</evidence>
<comment type="caution">
    <text evidence="1">The sequence shown here is derived from an EMBL/GenBank/DDBJ whole genome shotgun (WGS) entry which is preliminary data.</text>
</comment>
<dbReference type="AlphaFoldDB" id="A0A8S1MZ61"/>
<keyword evidence="2" id="KW-1185">Reference proteome</keyword>
<organism evidence="1 2">
    <name type="scientific">Paramecium sonneborni</name>
    <dbReference type="NCBI Taxonomy" id="65129"/>
    <lineage>
        <taxon>Eukaryota</taxon>
        <taxon>Sar</taxon>
        <taxon>Alveolata</taxon>
        <taxon>Ciliophora</taxon>
        <taxon>Intramacronucleata</taxon>
        <taxon>Oligohymenophorea</taxon>
        <taxon>Peniculida</taxon>
        <taxon>Parameciidae</taxon>
        <taxon>Paramecium</taxon>
    </lineage>
</organism>
<evidence type="ECO:0000313" key="2">
    <source>
        <dbReference type="Proteomes" id="UP000692954"/>
    </source>
</evidence>
<sequence>MPDQNLNIPQMYQLAYQGVGESIDHFKFSEPRRVGEIEADVIEPTNMFQQNPLQYNGLQISQISLHPNFFIQYKLDGQGGQILLVGLPQQQPVHQLKLGPVHQEHDEQHQGLIAQIFLIETYASPEPVEVNYIFDDVLVVKLKFRVLTSADRVSQNPLVIGYTEGEVQVCEQENVPIVKVTALFDQVPQKNKSNVIKLPLINEYVQYYQTEGLVEFKVIQLIVGEVHVINQAQVVVDGKTKPLEYKYPSDPVQILQVSSLFNIGNINNANEDQKY</sequence>
<name>A0A8S1MZ61_9CILI</name>
<reference evidence="1" key="1">
    <citation type="submission" date="2021-01" db="EMBL/GenBank/DDBJ databases">
        <authorList>
            <consortium name="Genoscope - CEA"/>
            <person name="William W."/>
        </authorList>
    </citation>
    <scope>NUCLEOTIDE SEQUENCE</scope>
</reference>
<dbReference type="EMBL" id="CAJJDN010000048">
    <property type="protein sequence ID" value="CAD8085678.1"/>
    <property type="molecule type" value="Genomic_DNA"/>
</dbReference>
<protein>
    <submittedName>
        <fullName evidence="1">Uncharacterized protein</fullName>
    </submittedName>
</protein>
<gene>
    <name evidence="1" type="ORF">PSON_ATCC_30995.1.T0480280</name>
</gene>
<dbReference type="Proteomes" id="UP000692954">
    <property type="component" value="Unassembled WGS sequence"/>
</dbReference>